<organism evidence="11 12">
    <name type="scientific">Mycobacterium marseillense</name>
    <dbReference type="NCBI Taxonomy" id="701042"/>
    <lineage>
        <taxon>Bacteria</taxon>
        <taxon>Bacillati</taxon>
        <taxon>Actinomycetota</taxon>
        <taxon>Actinomycetes</taxon>
        <taxon>Mycobacteriales</taxon>
        <taxon>Mycobacteriaceae</taxon>
        <taxon>Mycobacterium</taxon>
        <taxon>Mycobacterium avium complex (MAC)</taxon>
    </lineage>
</organism>
<feature type="binding site" evidence="8">
    <location>
        <position position="250"/>
    </location>
    <ligand>
        <name>ATP</name>
        <dbReference type="ChEBI" id="CHEBI:30616"/>
    </ligand>
</feature>
<evidence type="ECO:0000313" key="11">
    <source>
        <dbReference type="EMBL" id="BBY10469.1"/>
    </source>
</evidence>
<keyword evidence="8" id="KW-0963">Cytoplasm</keyword>
<dbReference type="NCBIfam" id="TIGR00234">
    <property type="entry name" value="tyrS"/>
    <property type="match status" value="1"/>
</dbReference>
<dbReference type="Gene3D" id="3.40.50.620">
    <property type="entry name" value="HUPs"/>
    <property type="match status" value="1"/>
</dbReference>
<keyword evidence="4 9" id="KW-0694">RNA-binding</keyword>
<feature type="binding site" evidence="8">
    <location>
        <position position="191"/>
    </location>
    <ligand>
        <name>L-tyrosine</name>
        <dbReference type="ChEBI" id="CHEBI:58315"/>
    </ligand>
</feature>
<dbReference type="SUPFAM" id="SSF52374">
    <property type="entry name" value="Nucleotidylyl transferase"/>
    <property type="match status" value="1"/>
</dbReference>
<dbReference type="InterPro" id="IPR001412">
    <property type="entry name" value="aa-tRNA-synth_I_CS"/>
</dbReference>
<evidence type="ECO:0000256" key="6">
    <source>
        <dbReference type="ARBA" id="ARBA00023146"/>
    </source>
</evidence>
<evidence type="ECO:0000256" key="3">
    <source>
        <dbReference type="ARBA" id="ARBA00022840"/>
    </source>
</evidence>
<keyword evidence="3 8" id="KW-0067">ATP-binding</keyword>
<evidence type="ECO:0000256" key="5">
    <source>
        <dbReference type="ARBA" id="ARBA00022917"/>
    </source>
</evidence>
<evidence type="ECO:0000256" key="2">
    <source>
        <dbReference type="ARBA" id="ARBA00022741"/>
    </source>
</evidence>
<dbReference type="SMART" id="SM00363">
    <property type="entry name" value="S4"/>
    <property type="match status" value="1"/>
</dbReference>
<dbReference type="InterPro" id="IPR024088">
    <property type="entry name" value="Tyr-tRNA-ligase_bac-type"/>
</dbReference>
<dbReference type="Pfam" id="PF00579">
    <property type="entry name" value="tRNA-synt_1b"/>
    <property type="match status" value="1"/>
</dbReference>
<dbReference type="Pfam" id="PF22421">
    <property type="entry name" value="SYY_C-terminal"/>
    <property type="match status" value="1"/>
</dbReference>
<dbReference type="InterPro" id="IPR036986">
    <property type="entry name" value="S4_RNA-bd_sf"/>
</dbReference>
<dbReference type="EC" id="6.1.1.1" evidence="8"/>
<dbReference type="EMBL" id="AP022584">
    <property type="protein sequence ID" value="BBY10469.1"/>
    <property type="molecule type" value="Genomic_DNA"/>
</dbReference>
<evidence type="ECO:0000259" key="10">
    <source>
        <dbReference type="SMART" id="SM00363"/>
    </source>
</evidence>
<dbReference type="SUPFAM" id="SSF55174">
    <property type="entry name" value="Alpha-L RNA-binding motif"/>
    <property type="match status" value="1"/>
</dbReference>
<dbReference type="Proteomes" id="UP000466831">
    <property type="component" value="Chromosome"/>
</dbReference>
<dbReference type="InterPro" id="IPR024107">
    <property type="entry name" value="Tyr-tRNA-ligase_bac_1"/>
</dbReference>
<feature type="short sequence motif" description="'HIGH' region" evidence="8">
    <location>
        <begin position="57"/>
        <end position="66"/>
    </location>
</feature>
<feature type="binding site" evidence="8">
    <location>
        <position position="52"/>
    </location>
    <ligand>
        <name>L-tyrosine</name>
        <dbReference type="ChEBI" id="CHEBI:58315"/>
    </ligand>
</feature>
<name>A0ABN5ZPJ3_9MYCO</name>
<comment type="subunit">
    <text evidence="8">Homodimer.</text>
</comment>
<sequence length="439" mass="48074">MKPHHKSTLGIGALEDSYTMILDELGWRGLIAQSTDLDALAAEAQRGPMTVYAGFDPTAPSLHAGHLVPLLALRRFQRAGHRPIVLAGGATGMIGDPRDVGERTLNEADTVAEWTERIGGQLQRFVDFDDSPTGAVVVNNLDWTRPLSAIEFLRDIGKHFSVNVMLDRDTVRRRLDGDGISYTEFSYMLLQANDYVELRRRFGCSLQIGGSDQWGNIIAGVRLVRQQLGASVHALTVPLVTAADGTKFGKSTGGGSLWLDPALTTPYAWYQYFFNTADADVIRYLRWFTFLSADELGELEQATAERPQQRAAQRRLARELTVLVHGEAATEAVEHASRALFGQGELDRLDEATLSAALRETSVAELKPGGPDGIVDLLVASGLSESKKAARRTIGEGGVSVNNVRIESEEWAPQTSDFLHGRWLVLRRGKRTVAGVEKV</sequence>
<dbReference type="InterPro" id="IPR002307">
    <property type="entry name" value="Tyr-tRNA-ligase"/>
</dbReference>
<evidence type="ECO:0000256" key="4">
    <source>
        <dbReference type="ARBA" id="ARBA00022884"/>
    </source>
</evidence>
<evidence type="ECO:0000313" key="12">
    <source>
        <dbReference type="Proteomes" id="UP000466831"/>
    </source>
</evidence>
<dbReference type="PANTHER" id="PTHR11766">
    <property type="entry name" value="TYROSYL-TRNA SYNTHETASE"/>
    <property type="match status" value="1"/>
</dbReference>
<dbReference type="InterPro" id="IPR002305">
    <property type="entry name" value="aa-tRNA-synth_Ic"/>
</dbReference>
<keyword evidence="12" id="KW-1185">Reference proteome</keyword>
<reference evidence="11 12" key="1">
    <citation type="journal article" date="2019" name="Emerg. Microbes Infect.">
        <title>Comprehensive subspecies identification of 175 nontuberculous mycobacteria species based on 7547 genomic profiles.</title>
        <authorList>
            <person name="Matsumoto Y."/>
            <person name="Kinjo T."/>
            <person name="Motooka D."/>
            <person name="Nabeya D."/>
            <person name="Jung N."/>
            <person name="Uechi K."/>
            <person name="Horii T."/>
            <person name="Iida T."/>
            <person name="Fujita J."/>
            <person name="Nakamura S."/>
        </authorList>
    </citation>
    <scope>NUCLEOTIDE SEQUENCE [LARGE SCALE GENOMIC DNA]</scope>
    <source>
        <strain evidence="11 12">JCM 17324</strain>
    </source>
</reference>
<evidence type="ECO:0000256" key="7">
    <source>
        <dbReference type="ARBA" id="ARBA00048248"/>
    </source>
</evidence>
<keyword evidence="6 8" id="KW-0030">Aminoacyl-tRNA synthetase</keyword>
<comment type="catalytic activity">
    <reaction evidence="7 8">
        <text>tRNA(Tyr) + L-tyrosine + ATP = L-tyrosyl-tRNA(Tyr) + AMP + diphosphate + H(+)</text>
        <dbReference type="Rhea" id="RHEA:10220"/>
        <dbReference type="Rhea" id="RHEA-COMP:9706"/>
        <dbReference type="Rhea" id="RHEA-COMP:9707"/>
        <dbReference type="ChEBI" id="CHEBI:15378"/>
        <dbReference type="ChEBI" id="CHEBI:30616"/>
        <dbReference type="ChEBI" id="CHEBI:33019"/>
        <dbReference type="ChEBI" id="CHEBI:58315"/>
        <dbReference type="ChEBI" id="CHEBI:78442"/>
        <dbReference type="ChEBI" id="CHEBI:78536"/>
        <dbReference type="ChEBI" id="CHEBI:456215"/>
        <dbReference type="EC" id="6.1.1.1"/>
    </reaction>
</comment>
<keyword evidence="2 8" id="KW-0547">Nucleotide-binding</keyword>
<keyword evidence="1 8" id="KW-0436">Ligase</keyword>
<dbReference type="PROSITE" id="PS50889">
    <property type="entry name" value="S4"/>
    <property type="match status" value="1"/>
</dbReference>
<dbReference type="CDD" id="cd00165">
    <property type="entry name" value="S4"/>
    <property type="match status" value="1"/>
</dbReference>
<proteinExistence type="inferred from homology"/>
<feature type="domain" description="RNA-binding S4" evidence="10">
    <location>
        <begin position="373"/>
        <end position="434"/>
    </location>
</feature>
<dbReference type="InterPro" id="IPR054608">
    <property type="entry name" value="SYY-like_C"/>
</dbReference>
<comment type="similarity">
    <text evidence="8">Belongs to the class-I aminoacyl-tRNA synthetase family. TyrS type 1 subfamily.</text>
</comment>
<feature type="short sequence motif" description="'KMSKS' region" evidence="8">
    <location>
        <begin position="247"/>
        <end position="251"/>
    </location>
</feature>
<feature type="binding site" evidence="8">
    <location>
        <position position="187"/>
    </location>
    <ligand>
        <name>L-tyrosine</name>
        <dbReference type="ChEBI" id="CHEBI:58315"/>
    </ligand>
</feature>
<dbReference type="InterPro" id="IPR014729">
    <property type="entry name" value="Rossmann-like_a/b/a_fold"/>
</dbReference>
<comment type="subcellular location">
    <subcellularLocation>
        <location evidence="8">Cytoplasm</location>
    </subcellularLocation>
</comment>
<evidence type="ECO:0000256" key="8">
    <source>
        <dbReference type="HAMAP-Rule" id="MF_02006"/>
    </source>
</evidence>
<keyword evidence="5 8" id="KW-0648">Protein biosynthesis</keyword>
<dbReference type="PANTHER" id="PTHR11766:SF0">
    <property type="entry name" value="TYROSINE--TRNA LIGASE, MITOCHONDRIAL"/>
    <property type="match status" value="1"/>
</dbReference>
<dbReference type="Gene3D" id="3.10.290.10">
    <property type="entry name" value="RNA-binding S4 domain"/>
    <property type="match status" value="1"/>
</dbReference>
<dbReference type="GO" id="GO:0016874">
    <property type="term" value="F:ligase activity"/>
    <property type="evidence" value="ECO:0007669"/>
    <property type="project" value="UniProtKB-KW"/>
</dbReference>
<dbReference type="Gene3D" id="1.10.240.10">
    <property type="entry name" value="Tyrosyl-Transfer RNA Synthetase"/>
    <property type="match status" value="1"/>
</dbReference>
<dbReference type="HAMAP" id="MF_02006">
    <property type="entry name" value="Tyr_tRNA_synth_type1"/>
    <property type="match status" value="1"/>
</dbReference>
<dbReference type="PROSITE" id="PS00178">
    <property type="entry name" value="AA_TRNA_LIGASE_I"/>
    <property type="match status" value="1"/>
</dbReference>
<dbReference type="CDD" id="cd00805">
    <property type="entry name" value="TyrRS_core"/>
    <property type="match status" value="1"/>
</dbReference>
<accession>A0ABN5ZPJ3</accession>
<dbReference type="PRINTS" id="PR01040">
    <property type="entry name" value="TRNASYNTHTYR"/>
</dbReference>
<dbReference type="InterPro" id="IPR002942">
    <property type="entry name" value="S4_RNA-bd"/>
</dbReference>
<protein>
    <recommendedName>
        <fullName evidence="8">Tyrosine--tRNA ligase</fullName>
        <ecNumber evidence="8">6.1.1.1</ecNumber>
    </recommendedName>
    <alternativeName>
        <fullName evidence="8">Tyrosyl-tRNA synthetase</fullName>
        <shortName evidence="8">TyrRS</shortName>
    </alternativeName>
</protein>
<evidence type="ECO:0000256" key="9">
    <source>
        <dbReference type="PROSITE-ProRule" id="PRU00182"/>
    </source>
</evidence>
<gene>
    <name evidence="8 11" type="primary">tyrS</name>
    <name evidence="11" type="ORF">MMARJ_12090</name>
</gene>
<evidence type="ECO:0000256" key="1">
    <source>
        <dbReference type="ARBA" id="ARBA00022598"/>
    </source>
</evidence>
<comment type="function">
    <text evidence="8">Catalyzes the attachment of tyrosine to tRNA(Tyr) in a two-step reaction: tyrosine is first activated by ATP to form Tyr-AMP and then transferred to the acceptor end of tRNA(Tyr).</text>
</comment>